<dbReference type="InterPro" id="IPR035965">
    <property type="entry name" value="PAS-like_dom_sf"/>
</dbReference>
<keyword evidence="1" id="KW-0805">Transcription regulation</keyword>
<dbReference type="Pfam" id="PF00196">
    <property type="entry name" value="GerE"/>
    <property type="match status" value="1"/>
</dbReference>
<evidence type="ECO:0000313" key="5">
    <source>
        <dbReference type="EMBL" id="MBB6109818.1"/>
    </source>
</evidence>
<dbReference type="GO" id="GO:0003677">
    <property type="term" value="F:DNA binding"/>
    <property type="evidence" value="ECO:0007669"/>
    <property type="project" value="UniProtKB-KW"/>
</dbReference>
<dbReference type="RefSeq" id="WP_076373592.1">
    <property type="nucleotide sequence ID" value="NZ_FTMG01000005.1"/>
</dbReference>
<dbReference type="Pfam" id="PF08447">
    <property type="entry name" value="PAS_3"/>
    <property type="match status" value="1"/>
</dbReference>
<dbReference type="CDD" id="cd06170">
    <property type="entry name" value="LuxR_C_like"/>
    <property type="match status" value="1"/>
</dbReference>
<accession>A0ABR6PJ69</accession>
<dbReference type="InterPro" id="IPR036388">
    <property type="entry name" value="WH-like_DNA-bd_sf"/>
</dbReference>
<dbReference type="InterPro" id="IPR000792">
    <property type="entry name" value="Tscrpt_reg_LuxR_C"/>
</dbReference>
<reference evidence="5 6" key="1">
    <citation type="submission" date="2020-08" db="EMBL/GenBank/DDBJ databases">
        <title>Genomic Encyclopedia of Type Strains, Phase IV (KMG-V): Genome sequencing to study the core and pangenomes of soil and plant-associated prokaryotes.</title>
        <authorList>
            <person name="Whitman W."/>
        </authorList>
    </citation>
    <scope>NUCLEOTIDE SEQUENCE [LARGE SCALE GENOMIC DNA]</scope>
    <source>
        <strain evidence="5 6">ANJLi2</strain>
    </source>
</reference>
<protein>
    <submittedName>
        <fullName evidence="5">DNA-binding CsgD family transcriptional regulator</fullName>
    </submittedName>
</protein>
<comment type="caution">
    <text evidence="5">The sequence shown here is derived from an EMBL/GenBank/DDBJ whole genome shotgun (WGS) entry which is preliminary data.</text>
</comment>
<dbReference type="InterPro" id="IPR013655">
    <property type="entry name" value="PAS_fold_3"/>
</dbReference>
<evidence type="ECO:0000259" key="4">
    <source>
        <dbReference type="PROSITE" id="PS50043"/>
    </source>
</evidence>
<gene>
    <name evidence="5" type="ORF">HDF23_002567</name>
</gene>
<feature type="domain" description="HTH luxR-type" evidence="4">
    <location>
        <begin position="197"/>
        <end position="262"/>
    </location>
</feature>
<proteinExistence type="predicted"/>
<organism evidence="5 6">
    <name type="scientific">Mucilaginibacter lappiensis</name>
    <dbReference type="NCBI Taxonomy" id="354630"/>
    <lineage>
        <taxon>Bacteria</taxon>
        <taxon>Pseudomonadati</taxon>
        <taxon>Bacteroidota</taxon>
        <taxon>Sphingobacteriia</taxon>
        <taxon>Sphingobacteriales</taxon>
        <taxon>Sphingobacteriaceae</taxon>
        <taxon>Mucilaginibacter</taxon>
    </lineage>
</organism>
<dbReference type="PANTHER" id="PTHR44688:SF16">
    <property type="entry name" value="DNA-BINDING TRANSCRIPTIONAL ACTIVATOR DEVR_DOSR"/>
    <property type="match status" value="1"/>
</dbReference>
<dbReference type="SMART" id="SM00421">
    <property type="entry name" value="HTH_LUXR"/>
    <property type="match status" value="1"/>
</dbReference>
<dbReference type="SUPFAM" id="SSF46894">
    <property type="entry name" value="C-terminal effector domain of the bipartite response regulators"/>
    <property type="match status" value="1"/>
</dbReference>
<dbReference type="PROSITE" id="PS00622">
    <property type="entry name" value="HTH_LUXR_1"/>
    <property type="match status" value="1"/>
</dbReference>
<dbReference type="Gene3D" id="3.30.450.20">
    <property type="entry name" value="PAS domain"/>
    <property type="match status" value="1"/>
</dbReference>
<dbReference type="PROSITE" id="PS50043">
    <property type="entry name" value="HTH_LUXR_2"/>
    <property type="match status" value="1"/>
</dbReference>
<keyword evidence="2 5" id="KW-0238">DNA-binding</keyword>
<dbReference type="PANTHER" id="PTHR44688">
    <property type="entry name" value="DNA-BINDING TRANSCRIPTIONAL ACTIVATOR DEVR_DOSR"/>
    <property type="match status" value="1"/>
</dbReference>
<evidence type="ECO:0000313" key="6">
    <source>
        <dbReference type="Proteomes" id="UP000541583"/>
    </source>
</evidence>
<dbReference type="PRINTS" id="PR00038">
    <property type="entry name" value="HTHLUXR"/>
</dbReference>
<evidence type="ECO:0000256" key="3">
    <source>
        <dbReference type="ARBA" id="ARBA00023163"/>
    </source>
</evidence>
<dbReference type="SUPFAM" id="SSF55785">
    <property type="entry name" value="PYP-like sensor domain (PAS domain)"/>
    <property type="match status" value="1"/>
</dbReference>
<dbReference type="EMBL" id="JACHCB010000005">
    <property type="protein sequence ID" value="MBB6109818.1"/>
    <property type="molecule type" value="Genomic_DNA"/>
</dbReference>
<dbReference type="Proteomes" id="UP000541583">
    <property type="component" value="Unassembled WGS sequence"/>
</dbReference>
<dbReference type="InterPro" id="IPR016032">
    <property type="entry name" value="Sig_transdc_resp-reg_C-effctor"/>
</dbReference>
<name>A0ABR6PJ69_9SPHI</name>
<evidence type="ECO:0000256" key="1">
    <source>
        <dbReference type="ARBA" id="ARBA00023015"/>
    </source>
</evidence>
<sequence length="262" mass="30326">MNNFLEELPAFLGPDFKIPQSFFKPKFNDGESAFFVVDCHTNKLCYMQGPLVNEIGLNEDQFKAKGFDLWVSLIHPDDVERVLAAYVDFTHAINEYHLIIPGKKNNKQVVEFRFRMKDQNYLWIRETKVIVIHKHQPDQTKAVGKLTDITQQKNDYQSSLEKFRLKKEQDNVMVKAWAKLLESKNKPGADQTLVDQYSADLDVLTKREKEVLKCIGEGLSSKQISDKLFISNNTVETHRRHLLEKLKVKNSAELISRTARVS</sequence>
<evidence type="ECO:0000256" key="2">
    <source>
        <dbReference type="ARBA" id="ARBA00023125"/>
    </source>
</evidence>
<dbReference type="Gene3D" id="1.10.10.10">
    <property type="entry name" value="Winged helix-like DNA-binding domain superfamily/Winged helix DNA-binding domain"/>
    <property type="match status" value="1"/>
</dbReference>
<keyword evidence="3" id="KW-0804">Transcription</keyword>
<keyword evidence="6" id="KW-1185">Reference proteome</keyword>